<dbReference type="InParanoid" id="A0A7N4NJH3"/>
<evidence type="ECO:0000313" key="13">
    <source>
        <dbReference type="Ensembl" id="ENSSHAP00000024359.1"/>
    </source>
</evidence>
<evidence type="ECO:0000256" key="1">
    <source>
        <dbReference type="ARBA" id="ARBA00004141"/>
    </source>
</evidence>
<feature type="transmembrane region" description="Helical" evidence="9">
    <location>
        <begin position="505"/>
        <end position="528"/>
    </location>
</feature>
<dbReference type="PANTHER" id="PTHR13018">
    <property type="entry name" value="PROBABLE MEMBRANE PROTEIN DUF221-RELATED"/>
    <property type="match status" value="1"/>
</dbReference>
<reference evidence="13" key="2">
    <citation type="submission" date="2025-08" db="UniProtKB">
        <authorList>
            <consortium name="Ensembl"/>
        </authorList>
    </citation>
    <scope>IDENTIFICATION</scope>
</reference>
<dbReference type="InterPro" id="IPR003864">
    <property type="entry name" value="CSC1/OSCA1-like_7TM"/>
</dbReference>
<dbReference type="CTD" id="57156"/>
<feature type="domain" description="CSC1/OSCA1-like 7TM region" evidence="10">
    <location>
        <begin position="421"/>
        <end position="693"/>
    </location>
</feature>
<dbReference type="FunCoup" id="A0A7N4NJH3">
    <property type="interactions" value="252"/>
</dbReference>
<evidence type="ECO:0000256" key="7">
    <source>
        <dbReference type="ARBA" id="ARBA00036634"/>
    </source>
</evidence>
<organism evidence="13 14">
    <name type="scientific">Sarcophilus harrisii</name>
    <name type="common">Tasmanian devil</name>
    <name type="synonym">Sarcophilus laniarius</name>
    <dbReference type="NCBI Taxonomy" id="9305"/>
    <lineage>
        <taxon>Eukaryota</taxon>
        <taxon>Metazoa</taxon>
        <taxon>Chordata</taxon>
        <taxon>Craniata</taxon>
        <taxon>Vertebrata</taxon>
        <taxon>Euteleostomi</taxon>
        <taxon>Mammalia</taxon>
        <taxon>Metatheria</taxon>
        <taxon>Dasyuromorphia</taxon>
        <taxon>Dasyuridae</taxon>
        <taxon>Sarcophilus</taxon>
    </lineage>
</organism>
<proteinExistence type="inferred from homology"/>
<dbReference type="Proteomes" id="UP000007648">
    <property type="component" value="Unassembled WGS sequence"/>
</dbReference>
<reference evidence="13" key="3">
    <citation type="submission" date="2025-09" db="UniProtKB">
        <authorList>
            <consortium name="Ensembl"/>
        </authorList>
    </citation>
    <scope>IDENTIFICATION</scope>
</reference>
<evidence type="ECO:0000256" key="8">
    <source>
        <dbReference type="SAM" id="MobiDB-lite"/>
    </source>
</evidence>
<dbReference type="KEGG" id="shr:100927809"/>
<feature type="domain" description="CSC1/OSCA1-like N-terminal transmembrane" evidence="11">
    <location>
        <begin position="51"/>
        <end position="215"/>
    </location>
</feature>
<dbReference type="InterPro" id="IPR045122">
    <property type="entry name" value="Csc1-like"/>
</dbReference>
<dbReference type="GO" id="GO:0005886">
    <property type="term" value="C:plasma membrane"/>
    <property type="evidence" value="ECO:0007669"/>
    <property type="project" value="Ensembl"/>
</dbReference>
<dbReference type="GO" id="GO:0005227">
    <property type="term" value="F:calcium-activated cation channel activity"/>
    <property type="evidence" value="ECO:0007669"/>
    <property type="project" value="Ensembl"/>
</dbReference>
<comment type="catalytic activity">
    <reaction evidence="7">
        <text>Ca(2+)(in) = Ca(2+)(out)</text>
        <dbReference type="Rhea" id="RHEA:29671"/>
        <dbReference type="ChEBI" id="CHEBI:29108"/>
    </reaction>
</comment>
<feature type="transmembrane region" description="Helical" evidence="9">
    <location>
        <begin position="662"/>
        <end position="684"/>
    </location>
</feature>
<evidence type="ECO:0000259" key="11">
    <source>
        <dbReference type="Pfam" id="PF13967"/>
    </source>
</evidence>
<keyword evidence="14" id="KW-1185">Reference proteome</keyword>
<dbReference type="InterPro" id="IPR032880">
    <property type="entry name" value="CSC1/OSCA1-like_N"/>
</dbReference>
<dbReference type="OrthoDB" id="1689567at2759"/>
<evidence type="ECO:0000256" key="3">
    <source>
        <dbReference type="ARBA" id="ARBA00022448"/>
    </source>
</evidence>
<evidence type="ECO:0000259" key="12">
    <source>
        <dbReference type="Pfam" id="PF14703"/>
    </source>
</evidence>
<keyword evidence="4 9" id="KW-0812">Transmembrane</keyword>
<feature type="transmembrane region" description="Helical" evidence="9">
    <location>
        <begin position="611"/>
        <end position="641"/>
    </location>
</feature>
<feature type="transmembrane region" description="Helical" evidence="9">
    <location>
        <begin position="48"/>
        <end position="70"/>
    </location>
</feature>
<dbReference type="GO" id="GO:0005765">
    <property type="term" value="C:lysosomal membrane"/>
    <property type="evidence" value="ECO:0007669"/>
    <property type="project" value="Ensembl"/>
</dbReference>
<comment type="similarity">
    <text evidence="2">Belongs to the CSC1 (TC 1.A.17) family.</text>
</comment>
<dbReference type="RefSeq" id="XP_031808312.1">
    <property type="nucleotide sequence ID" value="XM_031952452.1"/>
</dbReference>
<feature type="transmembrane region" description="Helical" evidence="9">
    <location>
        <begin position="150"/>
        <end position="170"/>
    </location>
</feature>
<feature type="transmembrane region" description="Helical" evidence="9">
    <location>
        <begin position="421"/>
        <end position="441"/>
    </location>
</feature>
<dbReference type="PANTHER" id="PTHR13018:SF21">
    <property type="entry name" value="CALCIUM PERMEABLE STRESS-GATED CATION CHANNEL 1"/>
    <property type="match status" value="1"/>
</dbReference>
<dbReference type="Ensembl" id="ENSSHAT00000044318.1">
    <property type="protein sequence ID" value="ENSSHAP00000024359.1"/>
    <property type="gene ID" value="ENSSHAG00000008082.2"/>
</dbReference>
<dbReference type="Pfam" id="PF14703">
    <property type="entry name" value="PHM7_cyt"/>
    <property type="match status" value="1"/>
</dbReference>
<reference evidence="13 14" key="1">
    <citation type="journal article" date="2011" name="Proc. Natl. Acad. Sci. U.S.A.">
        <title>Genetic diversity and population structure of the endangered marsupial Sarcophilus harrisii (Tasmanian devil).</title>
        <authorList>
            <person name="Miller W."/>
            <person name="Hayes V.M."/>
            <person name="Ratan A."/>
            <person name="Petersen D.C."/>
            <person name="Wittekindt N.E."/>
            <person name="Miller J."/>
            <person name="Walenz B."/>
            <person name="Knight J."/>
            <person name="Qi J."/>
            <person name="Zhao F."/>
            <person name="Wang Q."/>
            <person name="Bedoya-Reina O.C."/>
            <person name="Katiyar N."/>
            <person name="Tomsho L.P."/>
            <person name="Kasson L.M."/>
            <person name="Hardie R.A."/>
            <person name="Woodbridge P."/>
            <person name="Tindall E.A."/>
            <person name="Bertelsen M.F."/>
            <person name="Dixon D."/>
            <person name="Pyecroft S."/>
            <person name="Helgen K.M."/>
            <person name="Lesk A.M."/>
            <person name="Pringle T.H."/>
            <person name="Patterson N."/>
            <person name="Zhang Y."/>
            <person name="Kreiss A."/>
            <person name="Woods G.M."/>
            <person name="Jones M.E."/>
            <person name="Schuster S.C."/>
        </authorList>
    </citation>
    <scope>NUCLEOTIDE SEQUENCE [LARGE SCALE GENOMIC DNA]</scope>
</reference>
<dbReference type="GeneID" id="100927809"/>
<feature type="domain" description="CSC1/OSCA1-like cytosolic" evidence="12">
    <location>
        <begin position="231"/>
        <end position="409"/>
    </location>
</feature>
<dbReference type="AlphaFoldDB" id="A0A7N4NJH3"/>
<evidence type="ECO:0000259" key="10">
    <source>
        <dbReference type="Pfam" id="PF02714"/>
    </source>
</evidence>
<name>A0A7N4NJH3_SARHA</name>
<feature type="transmembrane region" description="Helical" evidence="9">
    <location>
        <begin position="461"/>
        <end position="484"/>
    </location>
</feature>
<dbReference type="GO" id="GO:1990760">
    <property type="term" value="F:osmolarity-sensing monoatomic cation channel activity"/>
    <property type="evidence" value="ECO:0007669"/>
    <property type="project" value="Ensembl"/>
</dbReference>
<evidence type="ECO:0000256" key="2">
    <source>
        <dbReference type="ARBA" id="ARBA00007779"/>
    </source>
</evidence>
<comment type="subcellular location">
    <subcellularLocation>
        <location evidence="1">Membrane</location>
        <topology evidence="1">Multi-pass membrane protein</topology>
    </subcellularLocation>
</comment>
<feature type="region of interest" description="Disordered" evidence="8">
    <location>
        <begin position="771"/>
        <end position="821"/>
    </location>
</feature>
<dbReference type="RefSeq" id="XP_031808310.1">
    <property type="nucleotide sequence ID" value="XM_031952450.1"/>
</dbReference>
<keyword evidence="6 9" id="KW-0472">Membrane</keyword>
<keyword evidence="3" id="KW-0813">Transport</keyword>
<dbReference type="Pfam" id="PF13967">
    <property type="entry name" value="RSN1_TM"/>
    <property type="match status" value="1"/>
</dbReference>
<dbReference type="GeneTree" id="ENSGT00940000159072"/>
<dbReference type="Pfam" id="PF02714">
    <property type="entry name" value="RSN1_7TM"/>
    <property type="match status" value="1"/>
</dbReference>
<protein>
    <submittedName>
        <fullName evidence="13">Transmembrane protein 63C</fullName>
    </submittedName>
</protein>
<evidence type="ECO:0000313" key="14">
    <source>
        <dbReference type="Proteomes" id="UP000007648"/>
    </source>
</evidence>
<sequence>MDPTFPETVSQSTMPLDILNVVERFNNQSLGTCFQTRSVIMRGQSFGGIPTVLILNLCFWLIAIFVYAFLRKAAWDYGRLSLLTNHESLISLFFGEQSDKNSPMDPILEVQKRDTGNFSWLINIIKMTKEELIKKCGDDAKMYLSFQRHLILLFLFLCVPSLAVILPLNYSGNLLARNSHFGRTTIVNVGKNDKILWVHSVFSFLYFCLTFCFMVHHGRDIKPKSEGKATKTLLVTYLPKEITDPAIIIKHFHEAYPSCTVTKVHFCYDLRRLVELDNQRHHVMKGRLFYTSYNLANGKTMIRVHPCSRICFCQCCKCFKEVDAEQYYSELEEKLTDEFNAERSLIHQKRLDAAFVTFEDEKMTALILKDFEWIHWGKAPQSSSVTAVVQSHKWRVFYAPHPKDILWEHLSIRGFHWWARFLLINISLFILIFFLTTPSIVINTMDMFNVTRPIEKLKNPIVTQFVSSLLMWAFAVTLPFIVYSSSFLEAHWTRSHRNLFTVYKCYFFLVFMVIILPSLGLTSLDLFFRWLLDSTFLDHAELKFQCVFLPDNGAFFVNYVITTSLIGTGSDLLRLESLLFYSIRLLFSKSEGERVNIRQKQVRTFEYGREYSWISCVISVVMAYSITCPVIVPFGLLYICLKHITDKYNLYYSYAPTKLREDFHMVGVYQVILAPILSMFWLLFFSIVRLGSFHPVTVFTLVILFASIVTSFISLCFRKVWRKRPDTEAEQSDTTSSDFNLRRSISSSLFIQNLYVAPVLQELEMSLTPATSPGRQSYGTMSSQLDALDREDESGPQSLASEVETAEGEFQEGLLMEDQNK</sequence>
<dbReference type="InterPro" id="IPR027815">
    <property type="entry name" value="CSC1/OSCA1-like_cyt"/>
</dbReference>
<evidence type="ECO:0000256" key="4">
    <source>
        <dbReference type="ARBA" id="ARBA00022692"/>
    </source>
</evidence>
<dbReference type="RefSeq" id="XP_031808309.1">
    <property type="nucleotide sequence ID" value="XM_031952449.1"/>
</dbReference>
<evidence type="ECO:0000256" key="5">
    <source>
        <dbReference type="ARBA" id="ARBA00022989"/>
    </source>
</evidence>
<evidence type="ECO:0000256" key="6">
    <source>
        <dbReference type="ARBA" id="ARBA00023136"/>
    </source>
</evidence>
<gene>
    <name evidence="13" type="primary">TMEM63C</name>
</gene>
<evidence type="ECO:0000256" key="9">
    <source>
        <dbReference type="SAM" id="Phobius"/>
    </source>
</evidence>
<accession>A0A7N4NJH3</accession>
<feature type="compositionally biased region" description="Polar residues" evidence="8">
    <location>
        <begin position="771"/>
        <end position="785"/>
    </location>
</feature>
<feature type="transmembrane region" description="Helical" evidence="9">
    <location>
        <begin position="696"/>
        <end position="717"/>
    </location>
</feature>
<feature type="transmembrane region" description="Helical" evidence="9">
    <location>
        <begin position="195"/>
        <end position="215"/>
    </location>
</feature>
<keyword evidence="5 9" id="KW-1133">Transmembrane helix</keyword>